<sequence length="109" mass="12254">MNKDFISLGVIAYAVSQKCGASYEFVDGSMRKAADQVGADYDTYAPAVMNAIFAIMDFEYDRTKLIPEVTQQVRADLNYLLDDINKGNRQFCNKYGAVMVNVGFMRKVK</sequence>
<protein>
    <submittedName>
        <fullName evidence="1">Uncharacterized protein</fullName>
    </submittedName>
</protein>
<evidence type="ECO:0000313" key="1">
    <source>
        <dbReference type="EMBL" id="BAR61910.1"/>
    </source>
</evidence>
<name>A0A0E3VX23_9BRAD</name>
<dbReference type="Proteomes" id="UP000063308">
    <property type="component" value="Chromosome"/>
</dbReference>
<gene>
    <name evidence="1" type="ORF">NK6_8763</name>
</gene>
<organism evidence="1 2">
    <name type="scientific">Bradyrhizobium diazoefficiens</name>
    <dbReference type="NCBI Taxonomy" id="1355477"/>
    <lineage>
        <taxon>Bacteria</taxon>
        <taxon>Pseudomonadati</taxon>
        <taxon>Pseudomonadota</taxon>
        <taxon>Alphaproteobacteria</taxon>
        <taxon>Hyphomicrobiales</taxon>
        <taxon>Nitrobacteraceae</taxon>
        <taxon>Bradyrhizobium</taxon>
    </lineage>
</organism>
<dbReference type="AlphaFoldDB" id="A0A0E3VX23"/>
<evidence type="ECO:0000313" key="2">
    <source>
        <dbReference type="Proteomes" id="UP000063308"/>
    </source>
</evidence>
<accession>A0A0E3VX23</accession>
<dbReference type="EMBL" id="AP014685">
    <property type="protein sequence ID" value="BAR61910.1"/>
    <property type="molecule type" value="Genomic_DNA"/>
</dbReference>
<proteinExistence type="predicted"/>
<reference evidence="1 2" key="1">
    <citation type="submission" date="2014-11" db="EMBL/GenBank/DDBJ databases">
        <title>Symbiosis island explosion on the genome of extra-slow-growing strains of soybean bradyrhizobia with massive insertion sequences.</title>
        <authorList>
            <person name="Iida T."/>
            <person name="Minamisawa K."/>
        </authorList>
    </citation>
    <scope>NUCLEOTIDE SEQUENCE [LARGE SCALE GENOMIC DNA]</scope>
    <source>
        <strain evidence="1 2">NK6</strain>
    </source>
</reference>